<proteinExistence type="predicted"/>
<dbReference type="SUPFAM" id="SSF48256">
    <property type="entry name" value="Citrate synthase"/>
    <property type="match status" value="1"/>
</dbReference>
<gene>
    <name evidence="1" type="ORF">ABDJ85_16520</name>
</gene>
<evidence type="ECO:0000313" key="2">
    <source>
        <dbReference type="Proteomes" id="UP001495147"/>
    </source>
</evidence>
<evidence type="ECO:0000313" key="1">
    <source>
        <dbReference type="EMBL" id="MEO3693077.1"/>
    </source>
</evidence>
<organism evidence="1 2">
    <name type="scientific">Roseateles paludis</name>
    <dbReference type="NCBI Taxonomy" id="3145238"/>
    <lineage>
        <taxon>Bacteria</taxon>
        <taxon>Pseudomonadati</taxon>
        <taxon>Pseudomonadota</taxon>
        <taxon>Betaproteobacteria</taxon>
        <taxon>Burkholderiales</taxon>
        <taxon>Sphaerotilaceae</taxon>
        <taxon>Roseateles</taxon>
    </lineage>
</organism>
<reference evidence="1 2" key="1">
    <citation type="submission" date="2024-05" db="EMBL/GenBank/DDBJ databases">
        <title>Roseateles sp. DJS-2-20 16S ribosomal RNA gene Genome sequencing and assembly.</title>
        <authorList>
            <person name="Woo H."/>
        </authorList>
    </citation>
    <scope>NUCLEOTIDE SEQUENCE [LARGE SCALE GENOMIC DNA]</scope>
    <source>
        <strain evidence="1 2">DJS-2-20</strain>
    </source>
</reference>
<keyword evidence="2" id="KW-1185">Reference proteome</keyword>
<sequence length="282" mass="30348">MSQAQAHEGAPGDAPGVSPLEAHAGVLRTRMGGAYVGQRAVFRGHDLHAELAGLDWVELYVFGVTGLRVTPPQLRVLHALWVYTSYPDARIWNNRVVALAGSSRSSGTLATAAALAVSEADIYGRGIDIRVASFLQRACQLQAAGGDLEAYVRTELKTHRSLAGYGRPIAAGDERLAPMLALIEREGLRDGAHVKTAFAVEALLQAGRWRLRMNYAALAAALTLDMGFTPRQHYLFSFPAFLAGMQPCFIEASERPAGTLLPLSCDDINYQGPAPRAWPARG</sequence>
<accession>A0ABV0G5S4</accession>
<dbReference type="RefSeq" id="WP_347705897.1">
    <property type="nucleotide sequence ID" value="NZ_JBDPZD010000005.1"/>
</dbReference>
<name>A0ABV0G5S4_9BURK</name>
<comment type="caution">
    <text evidence="1">The sequence shown here is derived from an EMBL/GenBank/DDBJ whole genome shotgun (WGS) entry which is preliminary data.</text>
</comment>
<dbReference type="Proteomes" id="UP001495147">
    <property type="component" value="Unassembled WGS sequence"/>
</dbReference>
<protein>
    <recommendedName>
        <fullName evidence="3">Citryl-CoA lyase</fullName>
    </recommendedName>
</protein>
<dbReference type="EMBL" id="JBDPZD010000005">
    <property type="protein sequence ID" value="MEO3693077.1"/>
    <property type="molecule type" value="Genomic_DNA"/>
</dbReference>
<evidence type="ECO:0008006" key="3">
    <source>
        <dbReference type="Google" id="ProtNLM"/>
    </source>
</evidence>
<dbReference type="InterPro" id="IPR036969">
    <property type="entry name" value="Citrate_synthase_sf"/>
</dbReference>